<sequence length="178" mass="19557">MKCSMEFFRELVKNKLSATCDHYNNLGAEVTDNEVKVAPFVMKDNKAPMSEYVENVGIKRWRESKRDILRSWLVCIVLIHNASAKGFAIGAGLKGGLAVFSILARLKSRRNFSSVRKIVGMLSNGEAVVVACKETLRYGLIAEGVKVVAAGANPVQITRGIEKTVKALVAELKLMSKE</sequence>
<dbReference type="Gene3D" id="1.10.560.10">
    <property type="entry name" value="GroEL-like equatorial domain"/>
    <property type="match status" value="1"/>
</dbReference>
<evidence type="ECO:0000256" key="1">
    <source>
        <dbReference type="ARBA" id="ARBA00006607"/>
    </source>
</evidence>
<proteinExistence type="inferred from homology"/>
<gene>
    <name evidence="3" type="ORF">IFM89_019082</name>
</gene>
<name>A0A835HL36_9MAGN</name>
<dbReference type="GO" id="GO:0042026">
    <property type="term" value="P:protein refolding"/>
    <property type="evidence" value="ECO:0007669"/>
    <property type="project" value="InterPro"/>
</dbReference>
<dbReference type="InterPro" id="IPR001844">
    <property type="entry name" value="Cpn60/GroEL"/>
</dbReference>
<comment type="similarity">
    <text evidence="1">Belongs to the chaperonin (HSP60) family.</text>
</comment>
<evidence type="ECO:0000313" key="4">
    <source>
        <dbReference type="Proteomes" id="UP000631114"/>
    </source>
</evidence>
<dbReference type="PANTHER" id="PTHR45633">
    <property type="entry name" value="60 KDA HEAT SHOCK PROTEIN, MITOCHONDRIAL"/>
    <property type="match status" value="1"/>
</dbReference>
<evidence type="ECO:0000256" key="2">
    <source>
        <dbReference type="ARBA" id="ARBA00023186"/>
    </source>
</evidence>
<keyword evidence="2" id="KW-0143">Chaperone</keyword>
<dbReference type="AlphaFoldDB" id="A0A835HL36"/>
<reference evidence="3 4" key="1">
    <citation type="submission" date="2020-10" db="EMBL/GenBank/DDBJ databases">
        <title>The Coptis chinensis genome and diversification of protoberbering-type alkaloids.</title>
        <authorList>
            <person name="Wang B."/>
            <person name="Shu S."/>
            <person name="Song C."/>
            <person name="Liu Y."/>
        </authorList>
    </citation>
    <scope>NUCLEOTIDE SEQUENCE [LARGE SCALE GENOMIC DNA]</scope>
    <source>
        <strain evidence="3">HL-2020</strain>
        <tissue evidence="3">Leaf</tissue>
    </source>
</reference>
<evidence type="ECO:0000313" key="3">
    <source>
        <dbReference type="EMBL" id="KAF9601350.1"/>
    </source>
</evidence>
<keyword evidence="4" id="KW-1185">Reference proteome</keyword>
<accession>A0A835HL36</accession>
<comment type="caution">
    <text evidence="3">The sequence shown here is derived from an EMBL/GenBank/DDBJ whole genome shotgun (WGS) entry which is preliminary data.</text>
</comment>
<dbReference type="OrthoDB" id="291792at2759"/>
<feature type="non-terminal residue" evidence="3">
    <location>
        <position position="178"/>
    </location>
</feature>
<dbReference type="GO" id="GO:0140662">
    <property type="term" value="F:ATP-dependent protein folding chaperone"/>
    <property type="evidence" value="ECO:0007669"/>
    <property type="project" value="InterPro"/>
</dbReference>
<dbReference type="Proteomes" id="UP000631114">
    <property type="component" value="Unassembled WGS sequence"/>
</dbReference>
<organism evidence="3 4">
    <name type="scientific">Coptis chinensis</name>
    <dbReference type="NCBI Taxonomy" id="261450"/>
    <lineage>
        <taxon>Eukaryota</taxon>
        <taxon>Viridiplantae</taxon>
        <taxon>Streptophyta</taxon>
        <taxon>Embryophyta</taxon>
        <taxon>Tracheophyta</taxon>
        <taxon>Spermatophyta</taxon>
        <taxon>Magnoliopsida</taxon>
        <taxon>Ranunculales</taxon>
        <taxon>Ranunculaceae</taxon>
        <taxon>Coptidoideae</taxon>
        <taxon>Coptis</taxon>
    </lineage>
</organism>
<dbReference type="EMBL" id="JADFTS010000006">
    <property type="protein sequence ID" value="KAF9601350.1"/>
    <property type="molecule type" value="Genomic_DNA"/>
</dbReference>
<protein>
    <submittedName>
        <fullName evidence="3">Uncharacterized protein</fullName>
    </submittedName>
</protein>
<dbReference type="InterPro" id="IPR027413">
    <property type="entry name" value="GROEL-like_equatorial_sf"/>
</dbReference>
<dbReference type="SUPFAM" id="SSF48592">
    <property type="entry name" value="GroEL equatorial domain-like"/>
    <property type="match status" value="1"/>
</dbReference>